<dbReference type="SMART" id="SM00304">
    <property type="entry name" value="HAMP"/>
    <property type="match status" value="1"/>
</dbReference>
<evidence type="ECO:0000256" key="1">
    <source>
        <dbReference type="ARBA" id="ARBA00000085"/>
    </source>
</evidence>
<keyword evidence="12" id="KW-0812">Transmembrane</keyword>
<feature type="domain" description="HAMP" evidence="14">
    <location>
        <begin position="198"/>
        <end position="251"/>
    </location>
</feature>
<evidence type="ECO:0000313" key="15">
    <source>
        <dbReference type="EMBL" id="GIQ67331.1"/>
    </source>
</evidence>
<evidence type="ECO:0000256" key="12">
    <source>
        <dbReference type="SAM" id="Phobius"/>
    </source>
</evidence>
<dbReference type="GO" id="GO:0000155">
    <property type="term" value="F:phosphorelay sensor kinase activity"/>
    <property type="evidence" value="ECO:0007669"/>
    <property type="project" value="InterPro"/>
</dbReference>
<keyword evidence="16" id="KW-1185">Reference proteome</keyword>
<dbReference type="Gene3D" id="3.30.565.10">
    <property type="entry name" value="Histidine kinase-like ATPase, C-terminal domain"/>
    <property type="match status" value="1"/>
</dbReference>
<dbReference type="SUPFAM" id="SSF158472">
    <property type="entry name" value="HAMP domain-like"/>
    <property type="match status" value="1"/>
</dbReference>
<keyword evidence="4" id="KW-1003">Cell membrane</keyword>
<dbReference type="CDD" id="cd00075">
    <property type="entry name" value="HATPase"/>
    <property type="match status" value="1"/>
</dbReference>
<dbReference type="InterPro" id="IPR050736">
    <property type="entry name" value="Sensor_HK_Regulatory"/>
</dbReference>
<dbReference type="Pfam" id="PF02518">
    <property type="entry name" value="HATPase_c"/>
    <property type="match status" value="1"/>
</dbReference>
<keyword evidence="5" id="KW-0597">Phosphoprotein</keyword>
<dbReference type="EC" id="2.7.13.3" evidence="3"/>
<dbReference type="PROSITE" id="PS50885">
    <property type="entry name" value="HAMP"/>
    <property type="match status" value="1"/>
</dbReference>
<evidence type="ECO:0000259" key="13">
    <source>
        <dbReference type="PROSITE" id="PS50109"/>
    </source>
</evidence>
<evidence type="ECO:0000256" key="11">
    <source>
        <dbReference type="ARBA" id="ARBA00023136"/>
    </source>
</evidence>
<evidence type="ECO:0000313" key="16">
    <source>
        <dbReference type="Proteomes" id="UP000677918"/>
    </source>
</evidence>
<name>A0A8J4H0U6_9BACL</name>
<evidence type="ECO:0000256" key="9">
    <source>
        <dbReference type="ARBA" id="ARBA00022840"/>
    </source>
</evidence>
<evidence type="ECO:0000256" key="3">
    <source>
        <dbReference type="ARBA" id="ARBA00012438"/>
    </source>
</evidence>
<dbReference type="PANTHER" id="PTHR43711:SF1">
    <property type="entry name" value="HISTIDINE KINASE 1"/>
    <property type="match status" value="1"/>
</dbReference>
<dbReference type="InterPro" id="IPR003661">
    <property type="entry name" value="HisK_dim/P_dom"/>
</dbReference>
<dbReference type="Pfam" id="PF00512">
    <property type="entry name" value="HisKA"/>
    <property type="match status" value="1"/>
</dbReference>
<evidence type="ECO:0000256" key="6">
    <source>
        <dbReference type="ARBA" id="ARBA00022679"/>
    </source>
</evidence>
<evidence type="ECO:0000256" key="5">
    <source>
        <dbReference type="ARBA" id="ARBA00022553"/>
    </source>
</evidence>
<dbReference type="SMART" id="SM00388">
    <property type="entry name" value="HisKA"/>
    <property type="match status" value="1"/>
</dbReference>
<dbReference type="SMART" id="SM00387">
    <property type="entry name" value="HATPase_c"/>
    <property type="match status" value="1"/>
</dbReference>
<dbReference type="SUPFAM" id="SSF47384">
    <property type="entry name" value="Homodimeric domain of signal transducing histidine kinase"/>
    <property type="match status" value="1"/>
</dbReference>
<dbReference type="InterPro" id="IPR003594">
    <property type="entry name" value="HATPase_dom"/>
</dbReference>
<keyword evidence="6" id="KW-0808">Transferase</keyword>
<organism evidence="15 16">
    <name type="scientific">Xylanibacillus composti</name>
    <dbReference type="NCBI Taxonomy" id="1572762"/>
    <lineage>
        <taxon>Bacteria</taxon>
        <taxon>Bacillati</taxon>
        <taxon>Bacillota</taxon>
        <taxon>Bacilli</taxon>
        <taxon>Bacillales</taxon>
        <taxon>Paenibacillaceae</taxon>
        <taxon>Xylanibacillus</taxon>
    </lineage>
</organism>
<dbReference type="InterPro" id="IPR003660">
    <property type="entry name" value="HAMP_dom"/>
</dbReference>
<dbReference type="PANTHER" id="PTHR43711">
    <property type="entry name" value="TWO-COMPONENT HISTIDINE KINASE"/>
    <property type="match status" value="1"/>
</dbReference>
<evidence type="ECO:0000256" key="10">
    <source>
        <dbReference type="ARBA" id="ARBA00023012"/>
    </source>
</evidence>
<dbReference type="InterPro" id="IPR005467">
    <property type="entry name" value="His_kinase_dom"/>
</dbReference>
<dbReference type="PRINTS" id="PR00344">
    <property type="entry name" value="BCTRLSENSOR"/>
</dbReference>
<comment type="catalytic activity">
    <reaction evidence="1">
        <text>ATP + protein L-histidine = ADP + protein N-phospho-L-histidine.</text>
        <dbReference type="EC" id="2.7.13.3"/>
    </reaction>
</comment>
<dbReference type="PROSITE" id="PS50109">
    <property type="entry name" value="HIS_KIN"/>
    <property type="match status" value="1"/>
</dbReference>
<dbReference type="SUPFAM" id="SSF55874">
    <property type="entry name" value="ATPase domain of HSP90 chaperone/DNA topoisomerase II/histidine kinase"/>
    <property type="match status" value="1"/>
</dbReference>
<reference evidence="15" key="1">
    <citation type="submission" date="2021-04" db="EMBL/GenBank/DDBJ databases">
        <title>Draft genome sequence of Xylanibacillus composti strain K13.</title>
        <authorList>
            <person name="Uke A."/>
            <person name="Chhe C."/>
            <person name="Baramee S."/>
            <person name="Kosugi A."/>
        </authorList>
    </citation>
    <scope>NUCLEOTIDE SEQUENCE</scope>
    <source>
        <strain evidence="15">K13</strain>
    </source>
</reference>
<feature type="domain" description="Histidine kinase" evidence="13">
    <location>
        <begin position="259"/>
        <end position="477"/>
    </location>
</feature>
<keyword evidence="10" id="KW-0902">Two-component regulatory system</keyword>
<dbReference type="AlphaFoldDB" id="A0A8J4H0U6"/>
<dbReference type="Pfam" id="PF00672">
    <property type="entry name" value="HAMP"/>
    <property type="match status" value="1"/>
</dbReference>
<feature type="transmembrane region" description="Helical" evidence="12">
    <location>
        <begin position="15"/>
        <end position="36"/>
    </location>
</feature>
<dbReference type="GO" id="GO:0005886">
    <property type="term" value="C:plasma membrane"/>
    <property type="evidence" value="ECO:0007669"/>
    <property type="project" value="UniProtKB-SubCell"/>
</dbReference>
<accession>A0A8J4H0U6</accession>
<keyword evidence="7" id="KW-0547">Nucleotide-binding</keyword>
<comment type="subcellular location">
    <subcellularLocation>
        <location evidence="2">Cell membrane</location>
        <topology evidence="2">Multi-pass membrane protein</topology>
    </subcellularLocation>
</comment>
<dbReference type="Gene3D" id="6.10.340.10">
    <property type="match status" value="1"/>
</dbReference>
<keyword evidence="12" id="KW-1133">Transmembrane helix</keyword>
<comment type="caution">
    <text evidence="15">The sequence shown here is derived from an EMBL/GenBank/DDBJ whole genome shotgun (WGS) entry which is preliminary data.</text>
</comment>
<dbReference type="CDD" id="cd06225">
    <property type="entry name" value="HAMP"/>
    <property type="match status" value="1"/>
</dbReference>
<evidence type="ECO:0000256" key="2">
    <source>
        <dbReference type="ARBA" id="ARBA00004651"/>
    </source>
</evidence>
<evidence type="ECO:0000256" key="4">
    <source>
        <dbReference type="ARBA" id="ARBA00022475"/>
    </source>
</evidence>
<dbReference type="Proteomes" id="UP000677918">
    <property type="component" value="Unassembled WGS sequence"/>
</dbReference>
<keyword evidence="8" id="KW-0418">Kinase</keyword>
<dbReference type="InterPro" id="IPR036097">
    <property type="entry name" value="HisK_dim/P_sf"/>
</dbReference>
<dbReference type="InterPro" id="IPR004358">
    <property type="entry name" value="Sig_transdc_His_kin-like_C"/>
</dbReference>
<keyword evidence="9" id="KW-0067">ATP-binding</keyword>
<dbReference type="GO" id="GO:0005524">
    <property type="term" value="F:ATP binding"/>
    <property type="evidence" value="ECO:0007669"/>
    <property type="project" value="UniProtKB-KW"/>
</dbReference>
<dbReference type="CDD" id="cd00082">
    <property type="entry name" value="HisKA"/>
    <property type="match status" value="1"/>
</dbReference>
<evidence type="ECO:0000259" key="14">
    <source>
        <dbReference type="PROSITE" id="PS50885"/>
    </source>
</evidence>
<sequence length="481" mass="53309">MSGRSRKSLLYYWTVRYIAILLLSMTIISTVLLYSVHKEGQIRQHAGMEKMVRAISQTAAEHGGRLPDELDLMRFLDDLAYQFGLGDRPVMFIVGRNGRPVQQFPSSPPKEAAQLAPRMHELLTAKTTIIRLEALQDRPSFLVASHPILVDGEEAGYALYMMPQVETVKGVLQFQLPRLTLLLTLALSGWGIIYMLTRRLVKPIREVAGAARQVVAGDYRIQLSKDYREKEVHELVSSFKEMADRLQKLESLRTQLLAGVTHELKTPITSVSGLVQAVKDGIVEGEEAAVFLDRCLKESNRLQKMVEDLLDFNSFAAGAVTVAKEPVDLQKLLMEVVEKWRIAQEDSAAAITVHTARAVSDWRAVTDPARVEQIMVNLLNNAQAALNPGGTICIRLAATSGAYLIQVEDTGRGIPEAEQSDVFEPFYRGQDKLTRVRGLGLGLPFSRLIARSLEGEIVLSSSRPGSTIFTLTLPGHASNRP</sequence>
<evidence type="ECO:0000256" key="8">
    <source>
        <dbReference type="ARBA" id="ARBA00022777"/>
    </source>
</evidence>
<proteinExistence type="predicted"/>
<protein>
    <recommendedName>
        <fullName evidence="3">histidine kinase</fullName>
        <ecNumber evidence="3">2.7.13.3</ecNumber>
    </recommendedName>
</protein>
<dbReference type="EMBL" id="BOVK01000003">
    <property type="protein sequence ID" value="GIQ67331.1"/>
    <property type="molecule type" value="Genomic_DNA"/>
</dbReference>
<dbReference type="InterPro" id="IPR036890">
    <property type="entry name" value="HATPase_C_sf"/>
</dbReference>
<gene>
    <name evidence="15" type="ORF">XYCOK13_01550</name>
</gene>
<evidence type="ECO:0000256" key="7">
    <source>
        <dbReference type="ARBA" id="ARBA00022741"/>
    </source>
</evidence>
<dbReference type="RefSeq" id="WP_213409941.1">
    <property type="nucleotide sequence ID" value="NZ_BOVK01000003.1"/>
</dbReference>
<dbReference type="Gene3D" id="1.10.287.130">
    <property type="match status" value="1"/>
</dbReference>
<keyword evidence="11 12" id="KW-0472">Membrane</keyword>